<gene>
    <name evidence="2" type="ORF">BHF72_2385</name>
</gene>
<name>A0A1E5UE42_9FLAO</name>
<proteinExistence type="predicted"/>
<accession>A0A1E5UE42</accession>
<dbReference type="EMBL" id="MKGI01000051">
    <property type="protein sequence ID" value="OEL11150.1"/>
    <property type="molecule type" value="Genomic_DNA"/>
</dbReference>
<sequence length="64" mass="7452">MKFLTRFCGKIVHNGKGLGEGGDKIDGNSNQTRTEQKPFSFFQNYKKIKKRNDFLRRKVLKSSK</sequence>
<organism evidence="2 3">
    <name type="scientific">Cloacibacterium normanense</name>
    <dbReference type="NCBI Taxonomy" id="237258"/>
    <lineage>
        <taxon>Bacteria</taxon>
        <taxon>Pseudomonadati</taxon>
        <taxon>Bacteroidota</taxon>
        <taxon>Flavobacteriia</taxon>
        <taxon>Flavobacteriales</taxon>
        <taxon>Weeksellaceae</taxon>
    </lineage>
</organism>
<protein>
    <submittedName>
        <fullName evidence="2">Uncharacterized protein</fullName>
    </submittedName>
</protein>
<evidence type="ECO:0000256" key="1">
    <source>
        <dbReference type="SAM" id="MobiDB-lite"/>
    </source>
</evidence>
<evidence type="ECO:0000313" key="3">
    <source>
        <dbReference type="Proteomes" id="UP000095601"/>
    </source>
</evidence>
<dbReference type="Proteomes" id="UP000095601">
    <property type="component" value="Unassembled WGS sequence"/>
</dbReference>
<keyword evidence="3" id="KW-1185">Reference proteome</keyword>
<dbReference type="AlphaFoldDB" id="A0A1E5UE42"/>
<reference evidence="2 3" key="1">
    <citation type="submission" date="2016-09" db="EMBL/GenBank/DDBJ databases">
        <authorList>
            <person name="Capua I."/>
            <person name="De Benedictis P."/>
            <person name="Joannis T."/>
            <person name="Lombin L.H."/>
            <person name="Cattoli G."/>
        </authorList>
    </citation>
    <scope>NUCLEOTIDE SEQUENCE [LARGE SCALE GENOMIC DNA]</scope>
    <source>
        <strain evidence="2 3">NRS-1</strain>
    </source>
</reference>
<comment type="caution">
    <text evidence="2">The sequence shown here is derived from an EMBL/GenBank/DDBJ whole genome shotgun (WGS) entry which is preliminary data.</text>
</comment>
<evidence type="ECO:0000313" key="2">
    <source>
        <dbReference type="EMBL" id="OEL11150.1"/>
    </source>
</evidence>
<feature type="region of interest" description="Disordered" evidence="1">
    <location>
        <begin position="16"/>
        <end position="36"/>
    </location>
</feature>